<dbReference type="Proteomes" id="UP001271723">
    <property type="component" value="Unassembled WGS sequence"/>
</dbReference>
<dbReference type="NCBIfam" id="TIGR04276">
    <property type="entry name" value="FxsC_Cterm"/>
    <property type="match status" value="1"/>
</dbReference>
<keyword evidence="4" id="KW-1185">Reference proteome</keyword>
<feature type="region of interest" description="Disordered" evidence="1">
    <location>
        <begin position="947"/>
        <end position="971"/>
    </location>
</feature>
<dbReference type="NCBIfam" id="NF040588">
    <property type="entry name" value="FxsC_Nterm"/>
    <property type="match status" value="1"/>
</dbReference>
<organism evidence="3 4">
    <name type="scientific">Streptomyces griseiscabiei</name>
    <dbReference type="NCBI Taxonomy" id="2993540"/>
    <lineage>
        <taxon>Bacteria</taxon>
        <taxon>Bacillati</taxon>
        <taxon>Actinomycetota</taxon>
        <taxon>Actinomycetes</taxon>
        <taxon>Kitasatosporales</taxon>
        <taxon>Streptomycetaceae</taxon>
        <taxon>Streptomyces</taxon>
    </lineage>
</organism>
<evidence type="ECO:0000256" key="1">
    <source>
        <dbReference type="SAM" id="MobiDB-lite"/>
    </source>
</evidence>
<proteinExistence type="predicted"/>
<dbReference type="InterPro" id="IPR035897">
    <property type="entry name" value="Toll_tir_struct_dom_sf"/>
</dbReference>
<comment type="caution">
    <text evidence="3">The sequence shown here is derived from an EMBL/GenBank/DDBJ whole genome shotgun (WGS) entry which is preliminary data.</text>
</comment>
<name>A0ABU4L4E7_9ACTN</name>
<dbReference type="Pfam" id="PF13676">
    <property type="entry name" value="TIR_2"/>
    <property type="match status" value="1"/>
</dbReference>
<dbReference type="InterPro" id="IPR047738">
    <property type="entry name" value="SAV_2336-like_N"/>
</dbReference>
<dbReference type="Gene3D" id="3.40.50.10140">
    <property type="entry name" value="Toll/interleukin-1 receptor homology (TIR) domain"/>
    <property type="match status" value="1"/>
</dbReference>
<feature type="region of interest" description="Disordered" evidence="1">
    <location>
        <begin position="818"/>
        <end position="837"/>
    </location>
</feature>
<feature type="region of interest" description="Disordered" evidence="1">
    <location>
        <begin position="509"/>
        <end position="531"/>
    </location>
</feature>
<dbReference type="SUPFAM" id="SSF52200">
    <property type="entry name" value="Toll/Interleukin receptor TIR domain"/>
    <property type="match status" value="1"/>
</dbReference>
<evidence type="ECO:0000313" key="3">
    <source>
        <dbReference type="EMBL" id="MDX2910573.1"/>
    </source>
</evidence>
<feature type="region of interest" description="Disordered" evidence="1">
    <location>
        <begin position="725"/>
        <end position="748"/>
    </location>
</feature>
<dbReference type="InterPro" id="IPR000157">
    <property type="entry name" value="TIR_dom"/>
</dbReference>
<sequence>MPDQGNPSAEDPLARVVTALSAAAPGLDGTAIAECLWLASLMDMRAEDVGGRMRDRPHAAAPVDGQATDEPGPDSDEAANDLHERLAGAATAIRGDAVAPGHASGLPRTLEVTRALRPWKRRWPNGRRSTLNVEATVDSYASSGELLPVLTPAPERWFDLVLVLDRSPAMGVWRETVMDFTAVLDRLGAFRTLQLRELRFREGGFELRDKQDRLTSPRQLRSPDGRRLIVVVSDCAAPGWRSTAVWRQLRDWAQIAPVALLNPLPTKLWRRTGLDLPSTRVTAAAPGPPNARLLFQPPALTDERDTDDEGEGHEGHWLPIPVFSLSPHSLSRWSCALMRTAPEGNPAVLVPRGGRTERRPRRRPGVVATEGFLHTASPPAARLAVLCSTFDRLSTRMLHLLRQELVPEATISDIAELLTSGLFTLSPGDDGVVEMSPSEPVQRRLQSELAEHEVWRINRALSRHVASQDSWGGRLVAVVPNHGSGSELLAAAQSFGQLSIHTLELLGLPTSDPTVPGATAEPKERERPIPRQPLLRSTTDAVDNRPYFFLSYAHTPSPSLGGDDPDHWVHTLYKDLCTDVLALTAHPRGTPAGFLDREVRSGEGWPDRLSENLAHCRVFVPLYSPRYFSSDHCGREWFAFDERIREARNAGLGDIPAIVPVLWTGMDLEGLPESVRQIQLAHSGFGERYASYGIYGLIKLKRLRDEYEEVVLQLAQRIVHVAENTPLPSSRPRPYESTHSAFRPHGDSPRNVQLIVAAPTRHALPEGRDAAPYREDATGWNPYHSESRRPLAELAEELIRSLDHRVTVADFDDLDLAPGIPTSSERDTRSAGDATRTSQPTILLVDRWSLLDRERRRRLKAFDSAAQPWVCAIVPWSRFDLQCRGEQGERLREGLEDTLPLLLEQGRRAKIWGAINGVPTLKAFTEILPVVVAQATRQYFRYSSTAAAAPSGPMPQLSGPESGPVPPDNDM</sequence>
<accession>A0ABU4L4E7</accession>
<evidence type="ECO:0000313" key="4">
    <source>
        <dbReference type="Proteomes" id="UP001271723"/>
    </source>
</evidence>
<dbReference type="RefSeq" id="WP_256965297.1">
    <property type="nucleotide sequence ID" value="NZ_JAGJBZ010000002.1"/>
</dbReference>
<reference evidence="3 4" key="1">
    <citation type="journal article" date="2023" name="Microb. Genom.">
        <title>Mesoterricola silvestris gen. nov., sp. nov., Mesoterricola sediminis sp. nov., Geothrix oryzae sp. nov., Geothrix edaphica sp. nov., Geothrix rubra sp. nov., and Geothrix limicola sp. nov., six novel members of Acidobacteriota isolated from soils.</title>
        <authorList>
            <person name="Weisberg A.J."/>
            <person name="Pearce E."/>
            <person name="Kramer C.G."/>
            <person name="Chang J.H."/>
            <person name="Clarke C.R."/>
        </authorList>
    </citation>
    <scope>NUCLEOTIDE SEQUENCE [LARGE SCALE GENOMIC DNA]</scope>
    <source>
        <strain evidence="3 4">NRRL_B-2795</strain>
    </source>
</reference>
<gene>
    <name evidence="3" type="ORF">PV517_17945</name>
</gene>
<dbReference type="InterPro" id="IPR026367">
    <property type="entry name" value="FxsC_C"/>
</dbReference>
<feature type="region of interest" description="Disordered" evidence="1">
    <location>
        <begin position="54"/>
        <end position="79"/>
    </location>
</feature>
<feature type="region of interest" description="Disordered" evidence="1">
    <location>
        <begin position="281"/>
        <end position="313"/>
    </location>
</feature>
<feature type="domain" description="TIR" evidence="2">
    <location>
        <begin position="544"/>
        <end position="682"/>
    </location>
</feature>
<protein>
    <submittedName>
        <fullName evidence="3">TIR-like protein FxsC</fullName>
    </submittedName>
</protein>
<evidence type="ECO:0000259" key="2">
    <source>
        <dbReference type="PROSITE" id="PS50104"/>
    </source>
</evidence>
<dbReference type="EMBL" id="JARAVY010000006">
    <property type="protein sequence ID" value="MDX2910573.1"/>
    <property type="molecule type" value="Genomic_DNA"/>
</dbReference>
<dbReference type="PROSITE" id="PS50104">
    <property type="entry name" value="TIR"/>
    <property type="match status" value="1"/>
</dbReference>
<dbReference type="InterPro" id="IPR047603">
    <property type="entry name" value="FxsC_N"/>
</dbReference>
<dbReference type="NCBIfam" id="NF041121">
    <property type="entry name" value="SAV_2336_NTERM"/>
    <property type="match status" value="1"/>
</dbReference>